<dbReference type="CDD" id="cd16328">
    <property type="entry name" value="RseA_N"/>
    <property type="match status" value="1"/>
</dbReference>
<evidence type="ECO:0000259" key="2">
    <source>
        <dbReference type="Pfam" id="PF03872"/>
    </source>
</evidence>
<evidence type="ECO:0000313" key="4">
    <source>
        <dbReference type="Proteomes" id="UP000185062"/>
    </source>
</evidence>
<dbReference type="PANTHER" id="PTHR38104">
    <property type="match status" value="1"/>
</dbReference>
<dbReference type="InterPro" id="IPR036147">
    <property type="entry name" value="Anti-sigma_E_RseA_N_sf"/>
</dbReference>
<name>A0A1N6IME0_9PROT</name>
<dbReference type="PANTHER" id="PTHR38104:SF1">
    <property type="entry name" value="ANTI-SIGMA-E FACTOR RSEA"/>
    <property type="match status" value="1"/>
</dbReference>
<keyword evidence="1" id="KW-1133">Transmembrane helix</keyword>
<keyword evidence="4" id="KW-1185">Reference proteome</keyword>
<dbReference type="RefSeq" id="WP_036572283.1">
    <property type="nucleotide sequence ID" value="NZ_FSRO01000001.1"/>
</dbReference>
<sequence>MRNKVSALVDGELDVQDAADVITKLGNQDDLLNDWKTYHLIGDTLRQSTELSIDISQRFSMELTTEPAIVAPYPSRQQRHKLFAYSAAASVVAMVAGWLALQTLYQPEETIIADTSNIEKNIPITPILVSTPSSILTYPPVPAEIHDYLFAHREFSSGTVTHGLTTHIHPVTDSQER</sequence>
<dbReference type="AlphaFoldDB" id="A0A1N6IME0"/>
<keyword evidence="1" id="KW-0812">Transmembrane</keyword>
<dbReference type="InterPro" id="IPR052383">
    <property type="entry name" value="Anti-sigma-E_RseA-like"/>
</dbReference>
<dbReference type="STRING" id="44575.SAMN05216419_1001148"/>
<feature type="domain" description="Anti sigma-E protein RseA N-terminal" evidence="2">
    <location>
        <begin position="3"/>
        <end position="77"/>
    </location>
</feature>
<dbReference type="eggNOG" id="COG3073">
    <property type="taxonomic scope" value="Bacteria"/>
</dbReference>
<dbReference type="Pfam" id="PF03872">
    <property type="entry name" value="RseA_N"/>
    <property type="match status" value="1"/>
</dbReference>
<dbReference type="EMBL" id="FSRO01000001">
    <property type="protein sequence ID" value="SIO33145.1"/>
    <property type="molecule type" value="Genomic_DNA"/>
</dbReference>
<dbReference type="InterPro" id="IPR005572">
    <property type="entry name" value="Anti-sigma_E_RseA_N"/>
</dbReference>
<organism evidence="3 4">
    <name type="scientific">Nitrosomonas cryotolerans ATCC 49181</name>
    <dbReference type="NCBI Taxonomy" id="1131553"/>
    <lineage>
        <taxon>Bacteria</taxon>
        <taxon>Pseudomonadati</taxon>
        <taxon>Pseudomonadota</taxon>
        <taxon>Betaproteobacteria</taxon>
        <taxon>Nitrosomonadales</taxon>
        <taxon>Nitrosomonadaceae</taxon>
        <taxon>Nitrosomonas</taxon>
    </lineage>
</organism>
<dbReference type="Proteomes" id="UP000185062">
    <property type="component" value="Unassembled WGS sequence"/>
</dbReference>
<feature type="transmembrane region" description="Helical" evidence="1">
    <location>
        <begin position="82"/>
        <end position="101"/>
    </location>
</feature>
<protein>
    <submittedName>
        <fullName evidence="3">Sigma-E factor negative regulatory protein RseA</fullName>
    </submittedName>
</protein>
<gene>
    <name evidence="3" type="ORF">SAMN02743940_1918</name>
</gene>
<accession>A0A1N6IME0</accession>
<keyword evidence="1" id="KW-0472">Membrane</keyword>
<dbReference type="GO" id="GO:0016989">
    <property type="term" value="F:sigma factor antagonist activity"/>
    <property type="evidence" value="ECO:0007669"/>
    <property type="project" value="InterPro"/>
</dbReference>
<dbReference type="Gene3D" id="1.10.10.880">
    <property type="entry name" value="Anti sigma-E protein RseA, N-terminal domain"/>
    <property type="match status" value="1"/>
</dbReference>
<evidence type="ECO:0000256" key="1">
    <source>
        <dbReference type="SAM" id="Phobius"/>
    </source>
</evidence>
<evidence type="ECO:0000313" key="3">
    <source>
        <dbReference type="EMBL" id="SIO33145.1"/>
    </source>
</evidence>
<dbReference type="SUPFAM" id="SSF89069">
    <property type="entry name" value="N-terminal, cytoplasmic domain of anti-sigmaE factor RseA"/>
    <property type="match status" value="1"/>
</dbReference>
<proteinExistence type="predicted"/>
<reference evidence="3 4" key="1">
    <citation type="submission" date="2016-12" db="EMBL/GenBank/DDBJ databases">
        <authorList>
            <person name="Song W.-J."/>
            <person name="Kurnit D.M."/>
        </authorList>
    </citation>
    <scope>NUCLEOTIDE SEQUENCE [LARGE SCALE GENOMIC DNA]</scope>
    <source>
        <strain evidence="3 4">ATCC 49181</strain>
    </source>
</reference>